<evidence type="ECO:0000256" key="1">
    <source>
        <dbReference type="SAM" id="SignalP"/>
    </source>
</evidence>
<sequence>MKKIILVFTLFLTLVACSKPTPGLEEVTKVPKDIQEQVNPEYRLQSIWSEEGGSYIIFQSTGDVEADIQIDGKSVRIQFEETNTKDASFGIQQYTYYLYLEGEDNFLEVYVNDESMPFNTIVL</sequence>
<dbReference type="KEGG" id="jpo:G7058_08740"/>
<feature type="signal peptide" evidence="1">
    <location>
        <begin position="1"/>
        <end position="18"/>
    </location>
</feature>
<organism evidence="2 3">
    <name type="scientific">Jeotgalibaca porci</name>
    <dbReference type="NCBI Taxonomy" id="1868793"/>
    <lineage>
        <taxon>Bacteria</taxon>
        <taxon>Bacillati</taxon>
        <taxon>Bacillota</taxon>
        <taxon>Bacilli</taxon>
        <taxon>Lactobacillales</taxon>
        <taxon>Carnobacteriaceae</taxon>
        <taxon>Jeotgalibaca</taxon>
    </lineage>
</organism>
<feature type="chain" id="PRO_5038841160" evidence="1">
    <location>
        <begin position="19"/>
        <end position="123"/>
    </location>
</feature>
<dbReference type="RefSeq" id="WP_166063171.1">
    <property type="nucleotide sequence ID" value="NZ_CP049889.1"/>
</dbReference>
<dbReference type="PROSITE" id="PS51257">
    <property type="entry name" value="PROKAR_LIPOPROTEIN"/>
    <property type="match status" value="1"/>
</dbReference>
<dbReference type="Proteomes" id="UP000501830">
    <property type="component" value="Chromosome"/>
</dbReference>
<dbReference type="AlphaFoldDB" id="A0A6G7WIM2"/>
<gene>
    <name evidence="2" type="ORF">G7058_08740</name>
</gene>
<keyword evidence="3" id="KW-1185">Reference proteome</keyword>
<evidence type="ECO:0000313" key="3">
    <source>
        <dbReference type="Proteomes" id="UP000501830"/>
    </source>
</evidence>
<reference evidence="2 3" key="1">
    <citation type="journal article" date="2017" name="Int. J. Syst. Evol. Microbiol.">
        <title>Jeotgalibaca porci sp. nov. and Jeotgalibaca arthritidis sp. nov., isolated from pigs, and emended description of the genus Jeotgalibaca.</title>
        <authorList>
            <person name="Zamora L."/>
            <person name="Perez-Sancho M."/>
            <person name="Dominguez L."/>
            <person name="Fernandez-Garayzabal J.F."/>
            <person name="Vela A.I."/>
        </authorList>
    </citation>
    <scope>NUCLEOTIDE SEQUENCE [LARGE SCALE GENOMIC DNA]</scope>
    <source>
        <strain evidence="2 3">CCUG 69148</strain>
    </source>
</reference>
<protein>
    <submittedName>
        <fullName evidence="2">Uncharacterized protein</fullName>
    </submittedName>
</protein>
<accession>A0A6G7WIM2</accession>
<dbReference type="GeneID" id="94553367"/>
<dbReference type="EMBL" id="CP049889">
    <property type="protein sequence ID" value="QIK52110.1"/>
    <property type="molecule type" value="Genomic_DNA"/>
</dbReference>
<evidence type="ECO:0000313" key="2">
    <source>
        <dbReference type="EMBL" id="QIK52110.1"/>
    </source>
</evidence>
<name>A0A6G7WIM2_9LACT</name>
<keyword evidence="1" id="KW-0732">Signal</keyword>
<proteinExistence type="predicted"/>